<keyword evidence="10" id="KW-0067">ATP-binding</keyword>
<keyword evidence="7" id="KW-0227">DNA damage</keyword>
<evidence type="ECO:0000259" key="17">
    <source>
        <dbReference type="PROSITE" id="PS51194"/>
    </source>
</evidence>
<dbReference type="SMART" id="SM00487">
    <property type="entry name" value="DEXDc"/>
    <property type="match status" value="1"/>
</dbReference>
<dbReference type="KEGG" id="spu:592432"/>
<dbReference type="GO" id="GO:0140750">
    <property type="term" value="F:nucleosome array spacer activity"/>
    <property type="evidence" value="ECO:0000318"/>
    <property type="project" value="GO_Central"/>
</dbReference>
<accession>A0A7M7PEF0</accession>
<feature type="domain" description="Helicase ATP-binding" evidence="16">
    <location>
        <begin position="644"/>
        <end position="812"/>
    </location>
</feature>
<dbReference type="Proteomes" id="UP000007110">
    <property type="component" value="Unassembled WGS sequence"/>
</dbReference>
<evidence type="ECO:0000256" key="11">
    <source>
        <dbReference type="ARBA" id="ARBA00022853"/>
    </source>
</evidence>
<evidence type="ECO:0000313" key="19">
    <source>
        <dbReference type="Proteomes" id="UP000007110"/>
    </source>
</evidence>
<evidence type="ECO:0000256" key="4">
    <source>
        <dbReference type="ARBA" id="ARBA00012551"/>
    </source>
</evidence>
<feature type="compositionally biased region" description="Polar residues" evidence="15">
    <location>
        <begin position="56"/>
        <end position="75"/>
    </location>
</feature>
<evidence type="ECO:0000256" key="9">
    <source>
        <dbReference type="ARBA" id="ARBA00022806"/>
    </source>
</evidence>
<feature type="region of interest" description="Disordered" evidence="15">
    <location>
        <begin position="346"/>
        <end position="436"/>
    </location>
</feature>
<dbReference type="AlphaFoldDB" id="A0A7M7PEF0"/>
<dbReference type="GO" id="GO:0031507">
    <property type="term" value="P:heterochromatin formation"/>
    <property type="evidence" value="ECO:0000318"/>
    <property type="project" value="GO_Central"/>
</dbReference>
<dbReference type="PROSITE" id="PS51194">
    <property type="entry name" value="HELICASE_CTER"/>
    <property type="match status" value="1"/>
</dbReference>
<evidence type="ECO:0000256" key="2">
    <source>
        <dbReference type="ARBA" id="ARBA00004286"/>
    </source>
</evidence>
<keyword evidence="5" id="KW-0158">Chromosome</keyword>
<evidence type="ECO:0000259" key="16">
    <source>
        <dbReference type="PROSITE" id="PS51192"/>
    </source>
</evidence>
<dbReference type="CDD" id="cd18793">
    <property type="entry name" value="SF2_C_SNF"/>
    <property type="match status" value="1"/>
</dbReference>
<evidence type="ECO:0000256" key="1">
    <source>
        <dbReference type="ARBA" id="ARBA00004123"/>
    </source>
</evidence>
<feature type="compositionally biased region" description="Low complexity" evidence="15">
    <location>
        <begin position="119"/>
        <end position="134"/>
    </location>
</feature>
<evidence type="ECO:0000256" key="5">
    <source>
        <dbReference type="ARBA" id="ARBA00022454"/>
    </source>
</evidence>
<dbReference type="CDD" id="cd14279">
    <property type="entry name" value="CUE"/>
    <property type="match status" value="1"/>
</dbReference>
<comment type="similarity">
    <text evidence="3">Belongs to the SNF2/RAD54 helicase family.</text>
</comment>
<keyword evidence="19" id="KW-1185">Reference proteome</keyword>
<name>A0A7M7PEF0_STRPU</name>
<dbReference type="PANTHER" id="PTHR10799">
    <property type="entry name" value="SNF2/RAD54 HELICASE FAMILY"/>
    <property type="match status" value="1"/>
</dbReference>
<keyword evidence="9" id="KW-0347">Helicase</keyword>
<evidence type="ECO:0000313" key="18">
    <source>
        <dbReference type="EnsemblMetazoa" id="XP_030850220"/>
    </source>
</evidence>
<reference evidence="19" key="1">
    <citation type="submission" date="2015-02" db="EMBL/GenBank/DDBJ databases">
        <title>Genome sequencing for Strongylocentrotus purpuratus.</title>
        <authorList>
            <person name="Murali S."/>
            <person name="Liu Y."/>
            <person name="Vee V."/>
            <person name="English A."/>
            <person name="Wang M."/>
            <person name="Skinner E."/>
            <person name="Han Y."/>
            <person name="Muzny D.M."/>
            <person name="Worley K.C."/>
            <person name="Gibbs R.A."/>
        </authorList>
    </citation>
    <scope>NUCLEOTIDE SEQUENCE</scope>
</reference>
<evidence type="ECO:0000256" key="7">
    <source>
        <dbReference type="ARBA" id="ARBA00022763"/>
    </source>
</evidence>
<dbReference type="GO" id="GO:0005524">
    <property type="term" value="F:ATP binding"/>
    <property type="evidence" value="ECO:0007669"/>
    <property type="project" value="UniProtKB-KW"/>
</dbReference>
<organism evidence="18 19">
    <name type="scientific">Strongylocentrotus purpuratus</name>
    <name type="common">Purple sea urchin</name>
    <dbReference type="NCBI Taxonomy" id="7668"/>
    <lineage>
        <taxon>Eukaryota</taxon>
        <taxon>Metazoa</taxon>
        <taxon>Echinodermata</taxon>
        <taxon>Eleutherozoa</taxon>
        <taxon>Echinozoa</taxon>
        <taxon>Echinoidea</taxon>
        <taxon>Euechinoidea</taxon>
        <taxon>Echinacea</taxon>
        <taxon>Camarodonta</taxon>
        <taxon>Echinidea</taxon>
        <taxon>Strongylocentrotidae</taxon>
        <taxon>Strongylocentrotus</taxon>
    </lineage>
</organism>
<dbReference type="FunCoup" id="A0A7M7PEF0">
    <property type="interactions" value="1854"/>
</dbReference>
<feature type="region of interest" description="Disordered" evidence="15">
    <location>
        <begin position="478"/>
        <end position="507"/>
    </location>
</feature>
<proteinExistence type="inferred from homology"/>
<protein>
    <recommendedName>
        <fullName evidence="4">DNA helicase</fullName>
        <ecNumber evidence="4">3.6.4.12</ecNumber>
    </recommendedName>
</protein>
<dbReference type="SMART" id="SM00490">
    <property type="entry name" value="HELICc"/>
    <property type="match status" value="1"/>
</dbReference>
<dbReference type="Pfam" id="PF00271">
    <property type="entry name" value="Helicase_C"/>
    <property type="match status" value="1"/>
</dbReference>
<evidence type="ECO:0000256" key="3">
    <source>
        <dbReference type="ARBA" id="ARBA00007025"/>
    </source>
</evidence>
<feature type="compositionally biased region" description="Polar residues" evidence="15">
    <location>
        <begin position="135"/>
        <end position="148"/>
    </location>
</feature>
<keyword evidence="13" id="KW-0234">DNA repair</keyword>
<dbReference type="GeneID" id="592432"/>
<keyword evidence="12" id="KW-0238">DNA-binding</keyword>
<evidence type="ECO:0000256" key="6">
    <source>
        <dbReference type="ARBA" id="ARBA00022741"/>
    </source>
</evidence>
<dbReference type="InterPro" id="IPR000330">
    <property type="entry name" value="SNF2_N"/>
</dbReference>
<evidence type="ECO:0000256" key="13">
    <source>
        <dbReference type="ARBA" id="ARBA00023204"/>
    </source>
</evidence>
<dbReference type="InterPro" id="IPR038718">
    <property type="entry name" value="SNF2-like_sf"/>
</dbReference>
<keyword evidence="14" id="KW-0539">Nucleus</keyword>
<dbReference type="Gene3D" id="3.40.50.10810">
    <property type="entry name" value="Tandem AAA-ATPase domain"/>
    <property type="match status" value="1"/>
</dbReference>
<evidence type="ECO:0000256" key="14">
    <source>
        <dbReference type="ARBA" id="ARBA00023242"/>
    </source>
</evidence>
<evidence type="ECO:0000256" key="15">
    <source>
        <dbReference type="SAM" id="MobiDB-lite"/>
    </source>
</evidence>
<evidence type="ECO:0000256" key="10">
    <source>
        <dbReference type="ARBA" id="ARBA00022840"/>
    </source>
</evidence>
<dbReference type="InParanoid" id="A0A7M7PEF0"/>
<dbReference type="EnsemblMetazoa" id="XM_030994360">
    <property type="protein sequence ID" value="XP_030850220"/>
    <property type="gene ID" value="LOC592432"/>
</dbReference>
<dbReference type="InterPro" id="IPR049730">
    <property type="entry name" value="SNF2/RAD54-like_C"/>
</dbReference>
<dbReference type="SUPFAM" id="SSF52540">
    <property type="entry name" value="P-loop containing nucleoside triphosphate hydrolases"/>
    <property type="match status" value="2"/>
</dbReference>
<comment type="subcellular location">
    <subcellularLocation>
        <location evidence="2">Chromosome</location>
    </subcellularLocation>
    <subcellularLocation>
        <location evidence="1">Nucleus</location>
    </subcellularLocation>
</comment>
<feature type="region of interest" description="Disordered" evidence="15">
    <location>
        <begin position="56"/>
        <end position="77"/>
    </location>
</feature>
<keyword evidence="6" id="KW-0547">Nucleotide-binding</keyword>
<feature type="compositionally biased region" description="Polar residues" evidence="15">
    <location>
        <begin position="364"/>
        <end position="375"/>
    </location>
</feature>
<dbReference type="FunFam" id="3.40.50.10810:FF:000014">
    <property type="entry name" value="SWI/SNF-related matrix-associated actin-dependent regulator of chromatin subfamily A containing DEAD/H box 1"/>
    <property type="match status" value="1"/>
</dbReference>
<dbReference type="GO" id="GO:0000785">
    <property type="term" value="C:chromatin"/>
    <property type="evidence" value="ECO:0000318"/>
    <property type="project" value="GO_Central"/>
</dbReference>
<keyword evidence="11" id="KW-0156">Chromatin regulator</keyword>
<dbReference type="Gene3D" id="3.40.50.300">
    <property type="entry name" value="P-loop containing nucleotide triphosphate hydrolases"/>
    <property type="match status" value="1"/>
</dbReference>
<dbReference type="InterPro" id="IPR014001">
    <property type="entry name" value="Helicase_ATP-bd"/>
</dbReference>
<feature type="compositionally biased region" description="Acidic residues" evidence="15">
    <location>
        <begin position="254"/>
        <end position="263"/>
    </location>
</feature>
<feature type="region of interest" description="Disordered" evidence="15">
    <location>
        <begin position="119"/>
        <end position="267"/>
    </location>
</feature>
<feature type="compositionally biased region" description="Basic and acidic residues" evidence="15">
    <location>
        <begin position="489"/>
        <end position="499"/>
    </location>
</feature>
<sequence length="1166" mass="131691">MNELRRHFVIMASTRVSSLLNRFKFEQKAKKKLNASGSSYNVLETSSICENSSSVNAKHSEMNGDSTLSRSTTPDSDAILCIPETPTSDLPESIESGSPVFPSAKKRLAENSQRSLIKSTISSLLSPTTGGTKSPTFGKQQHLTNGNGKQSSPSSSRRTKKKQICFVDSDESESDSESMLRREESSSHSAGKSQDMKSNSETKSDSTRISDVETQNSLETVLYSYEDRSEGSQPQHQSGGLKRKLSEMSSGGEEGGDEDEKEEEDKMKRDAMEQLRVCFPHKDHKELKRALQCTDWNINKAANDLMLLGSPPRRKVCTSPTLETKKPLLPRRSMKNQRTTRMHLVDGCRNHPQVSPRRNAHNPRGSSALQMTMKTSMEDVSPVKKSEVKSLDSRKDDDDDDDDDDDESKSKDETGAGSGKIANGFYKKGSSAQNGIAGKKPFRKVWSGFLSDESSSSAKTTANKMQAKADFLATKATITKPNKPPRAPRYSDSEEDLHYGDSGSEYEGEEEVSPEFRAMAVSFFNDATAEEMISIDGCSKGKAEKIISIRPFDDFADLVERFDEAKTLSSGLIWNCEAVFQERRVMTDLMAKCVSISDRIQRKVTSVIENPDLAVNGQLTRQPALLNRSMQLKPYQLVGLNWLKLMHTEKVNGILADEMGLGKTIQVIAFLCHLLEENNKGPHLIVAPSSTLDNWMRELQTWCPALDCILYHGSQKDRQEIRDALLYDNMSCHVIVTSYNLCANTPEDRGIFKKLPMQYAIFDEGHMLKNMKSQRYQHLMKIRAEKRLLLTGTPLQNNLQELISLLAFTLPKMFGGKADELTRVFSMKKQKSENPHEQSSYEMERIAHAKQIMQPFLLRRIKDDVLSQLPKKKERVEHVEMTEEQKKGYNDLVASISKEIKSSENKAGKMSCAMMELRKQANHPLLRRGHYDNQKLRKMAKLMMDEPTHYDANEEYIYEDMEVMSDYELHRLCHEYSGLREYRLDQDLVTQSGKFQLLDKMLADLKEQGSRVLLFSQFVMVLDIVQEYLKIRGHKFVRMDGQTPVAERAQLIDKFNKNDSVFIFMLSTRAGGVGINLTAANTVILHDIDFNPYNDKQAEDRCHRVGQTREVSVIRLVSKQTIEEGMLSCAKYKLKLEKQMTSGISGEEGKDEDKDIASLLRDALDL</sequence>
<dbReference type="GO" id="GO:0000729">
    <property type="term" value="P:DNA double-strand break processing"/>
    <property type="evidence" value="ECO:0000318"/>
    <property type="project" value="GO_Central"/>
</dbReference>
<dbReference type="InterPro" id="IPR027417">
    <property type="entry name" value="P-loop_NTPase"/>
</dbReference>
<dbReference type="InterPro" id="IPR001650">
    <property type="entry name" value="Helicase_C-like"/>
</dbReference>
<dbReference type="PROSITE" id="PS51192">
    <property type="entry name" value="HELICASE_ATP_BIND_1"/>
    <property type="match status" value="1"/>
</dbReference>
<dbReference type="CTD" id="56916"/>
<dbReference type="CDD" id="cd17998">
    <property type="entry name" value="DEXHc_SMARCAD1"/>
    <property type="match status" value="1"/>
</dbReference>
<dbReference type="OMA" id="MVENDSW"/>
<feature type="compositionally biased region" description="Acidic residues" evidence="15">
    <location>
        <begin position="397"/>
        <end position="407"/>
    </location>
</feature>
<dbReference type="OrthoDB" id="448448at2759"/>
<dbReference type="Pfam" id="PF00176">
    <property type="entry name" value="SNF2-rel_dom"/>
    <property type="match status" value="1"/>
</dbReference>
<feature type="domain" description="Helicase C-terminal" evidence="17">
    <location>
        <begin position="997"/>
        <end position="1157"/>
    </location>
</feature>
<dbReference type="GO" id="GO:0003677">
    <property type="term" value="F:DNA binding"/>
    <property type="evidence" value="ECO:0000318"/>
    <property type="project" value="GO_Central"/>
</dbReference>
<feature type="compositionally biased region" description="Basic and acidic residues" evidence="15">
    <location>
        <begin position="194"/>
        <end position="211"/>
    </location>
</feature>
<dbReference type="GO" id="GO:0005634">
    <property type="term" value="C:nucleus"/>
    <property type="evidence" value="ECO:0000318"/>
    <property type="project" value="GO_Central"/>
</dbReference>
<reference evidence="18" key="2">
    <citation type="submission" date="2021-01" db="UniProtKB">
        <authorList>
            <consortium name="EnsemblMetazoa"/>
        </authorList>
    </citation>
    <scope>IDENTIFICATION</scope>
</reference>
<keyword evidence="8" id="KW-0378">Hydrolase</keyword>
<dbReference type="GO" id="GO:0045944">
    <property type="term" value="P:positive regulation of transcription by RNA polymerase II"/>
    <property type="evidence" value="ECO:0000318"/>
    <property type="project" value="GO_Central"/>
</dbReference>
<dbReference type="RefSeq" id="XP_030850220.1">
    <property type="nucleotide sequence ID" value="XM_030994360.1"/>
</dbReference>
<dbReference type="FunFam" id="3.40.50.300:FF:000639">
    <property type="entry name" value="SWI/SNF-related matrix-associated actin-dependent regulator of chromatin subfamily A containing DEAD/H box 1 isoform X1"/>
    <property type="match status" value="1"/>
</dbReference>
<dbReference type="GO" id="GO:0003678">
    <property type="term" value="F:DNA helicase activity"/>
    <property type="evidence" value="ECO:0007669"/>
    <property type="project" value="UniProtKB-EC"/>
</dbReference>
<dbReference type="GO" id="GO:0016787">
    <property type="term" value="F:hydrolase activity"/>
    <property type="evidence" value="ECO:0007669"/>
    <property type="project" value="UniProtKB-KW"/>
</dbReference>
<evidence type="ECO:0000256" key="8">
    <source>
        <dbReference type="ARBA" id="ARBA00022801"/>
    </source>
</evidence>
<dbReference type="GO" id="GO:0003682">
    <property type="term" value="F:chromatin binding"/>
    <property type="evidence" value="ECO:0000318"/>
    <property type="project" value="GO_Central"/>
</dbReference>
<feature type="compositionally biased region" description="Basic and acidic residues" evidence="15">
    <location>
        <begin position="381"/>
        <end position="396"/>
    </location>
</feature>
<dbReference type="EC" id="3.6.4.12" evidence="4"/>
<evidence type="ECO:0000256" key="12">
    <source>
        <dbReference type="ARBA" id="ARBA00023125"/>
    </source>
</evidence>